<dbReference type="InterPro" id="IPR027417">
    <property type="entry name" value="P-loop_NTPase"/>
</dbReference>
<dbReference type="PANTHER" id="PTHR13696:SF99">
    <property type="entry name" value="COBYRINIC ACID AC-DIAMIDE SYNTHASE"/>
    <property type="match status" value="1"/>
</dbReference>
<organism evidence="2 3">
    <name type="scientific">Pseudomonas abietaniphila</name>
    <dbReference type="NCBI Taxonomy" id="89065"/>
    <lineage>
        <taxon>Bacteria</taxon>
        <taxon>Pseudomonadati</taxon>
        <taxon>Pseudomonadota</taxon>
        <taxon>Gammaproteobacteria</taxon>
        <taxon>Pseudomonadales</taxon>
        <taxon>Pseudomonadaceae</taxon>
        <taxon>Pseudomonas</taxon>
    </lineage>
</organism>
<dbReference type="InterPro" id="IPR025669">
    <property type="entry name" value="AAA_dom"/>
</dbReference>
<dbReference type="InterPro" id="IPR050678">
    <property type="entry name" value="DNA_Partitioning_ATPase"/>
</dbReference>
<dbReference type="PANTHER" id="PTHR13696">
    <property type="entry name" value="P-LOOP CONTAINING NUCLEOSIDE TRIPHOSPHATE HYDROLASE"/>
    <property type="match status" value="1"/>
</dbReference>
<sequence length="380" mass="42133">MAPVPNMNAAANQLDQYTFTDFTKLTFSPQYASEALGISTQTLKQIEKDFDLKISRVARGSVEARSYSINDIFQIAALRRQNGNTKGLSQPITICTYVQKGGTAKTTTSCNVGILSAMAGFKTLIIDNDPQADVSSMLGYDPDQTTEELVELGLPADRAVEGHLGNLLRLGTTFSEMSLDQVIKKPFGEHGPHLIPAFDSLDDMDLVLRNSQGADFRYGLFIDRARKGQLKHCDLSSYDVIVMDNAPSGTMLSRNSLAAADFLLCPIRMDKFSFRALSRLAFKINEMSADFGRAPEIIAIPTMYMRNRPRLQANLTRLSQLFPGKVTEQQLFHSEDYSKSLEDGVPLALWKQGSENSLGAFRKVFDEMMGRVRSVLEKAK</sequence>
<evidence type="ECO:0000313" key="3">
    <source>
        <dbReference type="Proteomes" id="UP000182894"/>
    </source>
</evidence>
<proteinExistence type="predicted"/>
<dbReference type="STRING" id="89065.SAMN05216605_12382"/>
<gene>
    <name evidence="2" type="ORF">SAMN05216605_12382</name>
</gene>
<keyword evidence="3" id="KW-1185">Reference proteome</keyword>
<dbReference type="Gene3D" id="1.10.1660.10">
    <property type="match status" value="1"/>
</dbReference>
<dbReference type="Proteomes" id="UP000182894">
    <property type="component" value="Unassembled WGS sequence"/>
</dbReference>
<dbReference type="SUPFAM" id="SSF52540">
    <property type="entry name" value="P-loop containing nucleoside triphosphate hydrolases"/>
    <property type="match status" value="1"/>
</dbReference>
<accession>A0A1G8RWS8</accession>
<feature type="domain" description="AAA" evidence="1">
    <location>
        <begin position="93"/>
        <end position="288"/>
    </location>
</feature>
<name>A0A1G8RWS8_9PSED</name>
<evidence type="ECO:0000313" key="2">
    <source>
        <dbReference type="EMBL" id="SDJ21413.1"/>
    </source>
</evidence>
<protein>
    <submittedName>
        <fullName evidence="2">Cellulose biosynthesis protein BcsQ</fullName>
    </submittedName>
</protein>
<dbReference type="EMBL" id="FNCO01000023">
    <property type="protein sequence ID" value="SDJ21413.1"/>
    <property type="molecule type" value="Genomic_DNA"/>
</dbReference>
<dbReference type="CDD" id="cd02042">
    <property type="entry name" value="ParAB_family"/>
    <property type="match status" value="1"/>
</dbReference>
<reference evidence="3" key="1">
    <citation type="submission" date="2016-10" db="EMBL/GenBank/DDBJ databases">
        <authorList>
            <person name="Varghese N."/>
            <person name="Submissions S."/>
        </authorList>
    </citation>
    <scope>NUCLEOTIDE SEQUENCE [LARGE SCALE GENOMIC DNA]</scope>
    <source>
        <strain evidence="3">ATCC 700689</strain>
    </source>
</reference>
<dbReference type="Pfam" id="PF13614">
    <property type="entry name" value="AAA_31"/>
    <property type="match status" value="1"/>
</dbReference>
<evidence type="ECO:0000259" key="1">
    <source>
        <dbReference type="Pfam" id="PF13614"/>
    </source>
</evidence>
<dbReference type="Gene3D" id="3.40.50.300">
    <property type="entry name" value="P-loop containing nucleotide triphosphate hydrolases"/>
    <property type="match status" value="1"/>
</dbReference>
<dbReference type="AlphaFoldDB" id="A0A1G8RWS8"/>